<reference evidence="4" key="1">
    <citation type="submission" date="2016-12" db="EMBL/GenBank/DDBJ databases">
        <title>The genomes of Aspergillus section Nigri reveals drivers in fungal speciation.</title>
        <authorList>
            <consortium name="DOE Joint Genome Institute"/>
            <person name="Vesth T.C."/>
            <person name="Nybo J."/>
            <person name="Theobald S."/>
            <person name="Brandl J."/>
            <person name="Frisvad J.C."/>
            <person name="Nielsen K.F."/>
            <person name="Lyhne E.K."/>
            <person name="Kogle M.E."/>
            <person name="Kuo A."/>
            <person name="Riley R."/>
            <person name="Clum A."/>
            <person name="Nolan M."/>
            <person name="Lipzen A."/>
            <person name="Salamov A."/>
            <person name="Henrissat B."/>
            <person name="Wiebenga A."/>
            <person name="De vries R.P."/>
            <person name="Grigoriev I.V."/>
            <person name="Mortensen U.H."/>
            <person name="Andersen M.R."/>
            <person name="Baker S.E."/>
        </authorList>
    </citation>
    <scope>NUCLEOTIDE SEQUENCE</scope>
    <source>
        <strain evidence="4">CBS 122712</strain>
    </source>
</reference>
<comment type="caution">
    <text evidence="4">The sequence shown here is derived from an EMBL/GenBank/DDBJ whole genome shotgun (WGS) entry which is preliminary data.</text>
</comment>
<protein>
    <submittedName>
        <fullName evidence="4">Alpha/beta-hydrolase</fullName>
    </submittedName>
</protein>
<dbReference type="InterPro" id="IPR002018">
    <property type="entry name" value="CarbesteraseB"/>
</dbReference>
<comment type="similarity">
    <text evidence="1">Belongs to the type-B carboxylesterase/lipase family.</text>
</comment>
<dbReference type="OrthoDB" id="3200163at2759"/>
<dbReference type="InterPro" id="IPR019826">
    <property type="entry name" value="Carboxylesterase_B_AS"/>
</dbReference>
<dbReference type="GeneID" id="37059003"/>
<dbReference type="AlphaFoldDB" id="A0A317USA7"/>
<keyword evidence="2" id="KW-0378">Hydrolase</keyword>
<evidence type="ECO:0000256" key="2">
    <source>
        <dbReference type="ARBA" id="ARBA00022801"/>
    </source>
</evidence>
<evidence type="ECO:0000259" key="3">
    <source>
        <dbReference type="Pfam" id="PF00135"/>
    </source>
</evidence>
<name>A0A317USA7_ASPEC</name>
<dbReference type="EMBL" id="MSFU01000032">
    <property type="protein sequence ID" value="PWY64229.1"/>
    <property type="molecule type" value="Genomic_DNA"/>
</dbReference>
<keyword evidence="5" id="KW-1185">Reference proteome</keyword>
<dbReference type="SUPFAM" id="SSF53474">
    <property type="entry name" value="alpha/beta-Hydrolases"/>
    <property type="match status" value="1"/>
</dbReference>
<dbReference type="Pfam" id="PF00135">
    <property type="entry name" value="COesterase"/>
    <property type="match status" value="1"/>
</dbReference>
<feature type="domain" description="Carboxylesterase type B" evidence="3">
    <location>
        <begin position="44"/>
        <end position="465"/>
    </location>
</feature>
<dbReference type="PROSITE" id="PS00122">
    <property type="entry name" value="CARBOXYLESTERASE_B_1"/>
    <property type="match status" value="1"/>
</dbReference>
<organism evidence="4 5">
    <name type="scientific">Aspergillus eucalypticola (strain CBS 122712 / IBT 29274)</name>
    <dbReference type="NCBI Taxonomy" id="1448314"/>
    <lineage>
        <taxon>Eukaryota</taxon>
        <taxon>Fungi</taxon>
        <taxon>Dikarya</taxon>
        <taxon>Ascomycota</taxon>
        <taxon>Pezizomycotina</taxon>
        <taxon>Eurotiomycetes</taxon>
        <taxon>Eurotiomycetidae</taxon>
        <taxon>Eurotiales</taxon>
        <taxon>Aspergillaceae</taxon>
        <taxon>Aspergillus</taxon>
        <taxon>Aspergillus subgen. Circumdati</taxon>
    </lineage>
</organism>
<proteinExistence type="inferred from homology"/>
<gene>
    <name evidence="4" type="ORF">BO83DRAFT_455776</name>
</gene>
<dbReference type="InterPro" id="IPR029058">
    <property type="entry name" value="AB_hydrolase_fold"/>
</dbReference>
<accession>A0A317USA7</accession>
<evidence type="ECO:0000313" key="5">
    <source>
        <dbReference type="Proteomes" id="UP000246171"/>
    </source>
</evidence>
<dbReference type="PANTHER" id="PTHR43142">
    <property type="entry name" value="CARBOXYLIC ESTER HYDROLASE"/>
    <property type="match status" value="1"/>
</dbReference>
<dbReference type="RefSeq" id="XP_025383770.1">
    <property type="nucleotide sequence ID" value="XM_025537041.1"/>
</dbReference>
<dbReference type="PANTHER" id="PTHR43142:SF11">
    <property type="entry name" value="CARBOXYLIC ESTER HYDROLASE"/>
    <property type="match status" value="1"/>
</dbReference>
<evidence type="ECO:0000313" key="4">
    <source>
        <dbReference type="EMBL" id="PWY64229.1"/>
    </source>
</evidence>
<evidence type="ECO:0000256" key="1">
    <source>
        <dbReference type="ARBA" id="ARBA00005964"/>
    </source>
</evidence>
<dbReference type="Gene3D" id="3.40.50.1820">
    <property type="entry name" value="alpha/beta hydrolase"/>
    <property type="match status" value="1"/>
</dbReference>
<sequence length="901" mass="100341">MDMGIPAYPHWGISERVAISLTPDCHQLKSTPFLSTTTSFLSLITTTHLGEIRGKTTNGVTQFLGIKYATLKNRLADAELVERRAGGVLDATKDGAIQHTLPKKELIQSDVDCLNLNIAVPSGTSAHSRLPVFVFIHGGGLMIGANSWPQFDYERFVKLSIDNGLPIVAVSINYRLGPFGFLTSNELRNAGYKANNGLRDQRVALEWVHRHIVDFGGDPENITVAGMSAGAASVTFHLDSETPLFKRAILMSGSRFFVQALPYDAHEGNYQHAMSALGLQNATSDERIKALLETPGQDLLAKLPPSVLNAPAVDGDMVPSAVTYAQVADLASDIPRGKQWCRDLLIGDAQYDINILAILLPHLKNACAGRFAKAVHSVFPTKQELATQILAGYGLTAETTDDEAFPAVLNYLNDIFILAPTLTYTRGWKGYTNVYYFNEGNPWDGPWKSKAGHILDVAYLFQNFREFLTPPQQKIAAAFAVDFFKFCHGIRPWPAVIDGDIEKGFTARVYGPSSEGETVAQVAQAFGDHTRRRPVLFDLSDGASLDELARVAAVFMRNQGCDFLIEQEERLDCIHYSFLNKPTLLLFLPHTDLNILTIPIVSFLYSPIMQQRRILLPGEPVPYDPSRPWFPQYGAGNGEGTPYFRGNIIILNSVNYFQGQPISLTCRIVDVHKPFWKACAVTVQVKGPLGTLGGTLQVRMFDRRFTPGMRLRFGCPNWCHAIEAGYRYYGSWPAMSNAQPSSNTACSQDPQNTLSLYQREEHLQRAMMFYYETELQAYNNFRDLQAGYIPKLLGTVTMAWQVTNELGYTLFGSCPGLILVPLIGTPFDMHYILRHMWQFIFRDICNIRQILQSRGWHRIDTTPRNLIIVPCHTWGLFKVVLHSLQLNGGPGETGTSITFTP</sequence>
<dbReference type="GO" id="GO:0016787">
    <property type="term" value="F:hydrolase activity"/>
    <property type="evidence" value="ECO:0007669"/>
    <property type="project" value="UniProtKB-KW"/>
</dbReference>
<dbReference type="Proteomes" id="UP000246171">
    <property type="component" value="Unassembled WGS sequence"/>
</dbReference>
<dbReference type="VEuPathDB" id="FungiDB:BO83DRAFT_455776"/>